<dbReference type="Proteomes" id="UP000198555">
    <property type="component" value="Unassembled WGS sequence"/>
</dbReference>
<dbReference type="STRING" id="420404.SAMN05421793_13117"/>
<organism evidence="1 2">
    <name type="scientific">Epilithonimonas hominis</name>
    <dbReference type="NCBI Taxonomy" id="420404"/>
    <lineage>
        <taxon>Bacteria</taxon>
        <taxon>Pseudomonadati</taxon>
        <taxon>Bacteroidota</taxon>
        <taxon>Flavobacteriia</taxon>
        <taxon>Flavobacteriales</taxon>
        <taxon>Weeksellaceae</taxon>
        <taxon>Chryseobacterium group</taxon>
        <taxon>Epilithonimonas</taxon>
    </lineage>
</organism>
<dbReference type="AlphaFoldDB" id="A0A1H6KTX6"/>
<keyword evidence="2" id="KW-1185">Reference proteome</keyword>
<proteinExistence type="predicted"/>
<gene>
    <name evidence="1" type="ORF">SAMN05421793_13117</name>
</gene>
<dbReference type="RefSeq" id="WP_311316274.1">
    <property type="nucleotide sequence ID" value="NZ_FNWX01000031.1"/>
</dbReference>
<reference evidence="2" key="1">
    <citation type="submission" date="2016-10" db="EMBL/GenBank/DDBJ databases">
        <authorList>
            <person name="Varghese N."/>
            <person name="Submissions S."/>
        </authorList>
    </citation>
    <scope>NUCLEOTIDE SEQUENCE [LARGE SCALE GENOMIC DNA]</scope>
    <source>
        <strain evidence="2">DSM 19326</strain>
    </source>
</reference>
<dbReference type="Pfam" id="PF15610">
    <property type="entry name" value="PRTase_3"/>
    <property type="match status" value="1"/>
</dbReference>
<evidence type="ECO:0000313" key="2">
    <source>
        <dbReference type="Proteomes" id="UP000198555"/>
    </source>
</evidence>
<evidence type="ECO:0000313" key="1">
    <source>
        <dbReference type="EMBL" id="SEH79152.1"/>
    </source>
</evidence>
<protein>
    <submittedName>
        <fullName evidence="1">PRTase ComF-like</fullName>
    </submittedName>
</protein>
<dbReference type="InterPro" id="IPR028944">
    <property type="entry name" value="PRTase_ComF-like"/>
</dbReference>
<sequence>MMNYRYSLHKIEDDRNCPFSEQDYSLFKFGRISFAEKFAHQLCEGFISENADLILKQDEIVLMPSPYFAIPTASNFLCSFFKENLNRFLFLNDRKACVESKIHRNQTYVEDYGNMSFEERVKLISNDTYYIDKHFLEDKFCIFLDDIKITGSHEVTVNKILEEYNVQGRFFFVYFAELINKNIHPSIENHYNYFALKSPADLASILKSADFNFNTRIVKYLLLLPEEEFAKIVFDLDDKQKNLLLGLAISNNYHTIQEYKSNINKLKNKLLWQLTYKKDNGKVSTPQNSQLV</sequence>
<accession>A0A1H6KTX6</accession>
<dbReference type="EMBL" id="FNWX01000031">
    <property type="protein sequence ID" value="SEH79152.1"/>
    <property type="molecule type" value="Genomic_DNA"/>
</dbReference>
<name>A0A1H6KTX6_9FLAO</name>